<dbReference type="InterPro" id="IPR001179">
    <property type="entry name" value="PPIase_FKBP_dom"/>
</dbReference>
<name>A0A9W7BH91_9STRA</name>
<feature type="compositionally biased region" description="Basic and acidic residues" evidence="6">
    <location>
        <begin position="195"/>
        <end position="241"/>
    </location>
</feature>
<proteinExistence type="predicted"/>
<dbReference type="GO" id="GO:0003755">
    <property type="term" value="F:peptidyl-prolyl cis-trans isomerase activity"/>
    <property type="evidence" value="ECO:0007669"/>
    <property type="project" value="UniProtKB-KW"/>
</dbReference>
<accession>A0A9W7BH91</accession>
<dbReference type="PROSITE" id="PS50059">
    <property type="entry name" value="FKBP_PPIASE"/>
    <property type="match status" value="1"/>
</dbReference>
<dbReference type="InterPro" id="IPR046357">
    <property type="entry name" value="PPIase_dom_sf"/>
</dbReference>
<dbReference type="Pfam" id="PF00254">
    <property type="entry name" value="FKBP_C"/>
    <property type="match status" value="1"/>
</dbReference>
<evidence type="ECO:0000256" key="5">
    <source>
        <dbReference type="PROSITE-ProRule" id="PRU00277"/>
    </source>
</evidence>
<evidence type="ECO:0000256" key="2">
    <source>
        <dbReference type="ARBA" id="ARBA00013194"/>
    </source>
</evidence>
<dbReference type="Gene3D" id="3.10.50.40">
    <property type="match status" value="1"/>
</dbReference>
<dbReference type="EC" id="5.2.1.8" evidence="2 5"/>
<dbReference type="PANTHER" id="PTHR45779">
    <property type="entry name" value="PEPTIDYLPROLYL ISOMERASE"/>
    <property type="match status" value="1"/>
</dbReference>
<evidence type="ECO:0000313" key="8">
    <source>
        <dbReference type="EMBL" id="GMH87637.1"/>
    </source>
</evidence>
<dbReference type="SUPFAM" id="SSF54534">
    <property type="entry name" value="FKBP-like"/>
    <property type="match status" value="1"/>
</dbReference>
<dbReference type="AlphaFoldDB" id="A0A9W7BH91"/>
<evidence type="ECO:0000256" key="3">
    <source>
        <dbReference type="ARBA" id="ARBA00023110"/>
    </source>
</evidence>
<feature type="region of interest" description="Disordered" evidence="6">
    <location>
        <begin position="172"/>
        <end position="241"/>
    </location>
</feature>
<protein>
    <recommendedName>
        <fullName evidence="2 5">peptidylprolyl isomerase</fullName>
        <ecNumber evidence="2 5">5.2.1.8</ecNumber>
    </recommendedName>
</protein>
<dbReference type="InterPro" id="IPR044609">
    <property type="entry name" value="FKBP2/11"/>
</dbReference>
<dbReference type="Proteomes" id="UP001165160">
    <property type="component" value="Unassembled WGS sequence"/>
</dbReference>
<dbReference type="GO" id="GO:0005783">
    <property type="term" value="C:endoplasmic reticulum"/>
    <property type="evidence" value="ECO:0007669"/>
    <property type="project" value="TreeGrafter"/>
</dbReference>
<evidence type="ECO:0000256" key="1">
    <source>
        <dbReference type="ARBA" id="ARBA00000971"/>
    </source>
</evidence>
<gene>
    <name evidence="8" type="ORF">TrVE_jg2639</name>
</gene>
<dbReference type="EMBL" id="BRXX01000074">
    <property type="protein sequence ID" value="GMH87637.1"/>
    <property type="molecule type" value="Genomic_DNA"/>
</dbReference>
<evidence type="ECO:0000259" key="7">
    <source>
        <dbReference type="PROSITE" id="PS50059"/>
    </source>
</evidence>
<keyword evidence="3 5" id="KW-0697">Rotamase</keyword>
<reference evidence="9" key="1">
    <citation type="journal article" date="2023" name="Commun. Biol.">
        <title>Genome analysis of Parmales, the sister group of diatoms, reveals the evolutionary specialization of diatoms from phago-mixotrophs to photoautotrophs.</title>
        <authorList>
            <person name="Ban H."/>
            <person name="Sato S."/>
            <person name="Yoshikawa S."/>
            <person name="Yamada K."/>
            <person name="Nakamura Y."/>
            <person name="Ichinomiya M."/>
            <person name="Sato N."/>
            <person name="Blanc-Mathieu R."/>
            <person name="Endo H."/>
            <person name="Kuwata A."/>
            <person name="Ogata H."/>
        </authorList>
    </citation>
    <scope>NUCLEOTIDE SEQUENCE [LARGE SCALE GENOMIC DNA]</scope>
    <source>
        <strain evidence="9">NIES 3699</strain>
    </source>
</reference>
<comment type="catalytic activity">
    <reaction evidence="1 5">
        <text>[protein]-peptidylproline (omega=180) = [protein]-peptidylproline (omega=0)</text>
        <dbReference type="Rhea" id="RHEA:16237"/>
        <dbReference type="Rhea" id="RHEA-COMP:10747"/>
        <dbReference type="Rhea" id="RHEA-COMP:10748"/>
        <dbReference type="ChEBI" id="CHEBI:83833"/>
        <dbReference type="ChEBI" id="CHEBI:83834"/>
        <dbReference type="EC" id="5.2.1.8"/>
    </reaction>
</comment>
<evidence type="ECO:0000256" key="6">
    <source>
        <dbReference type="SAM" id="MobiDB-lite"/>
    </source>
</evidence>
<keyword evidence="9" id="KW-1185">Reference proteome</keyword>
<organism evidence="8 9">
    <name type="scientific">Triparma verrucosa</name>
    <dbReference type="NCBI Taxonomy" id="1606542"/>
    <lineage>
        <taxon>Eukaryota</taxon>
        <taxon>Sar</taxon>
        <taxon>Stramenopiles</taxon>
        <taxon>Ochrophyta</taxon>
        <taxon>Bolidophyceae</taxon>
        <taxon>Parmales</taxon>
        <taxon>Triparmaceae</taxon>
        <taxon>Triparma</taxon>
    </lineage>
</organism>
<dbReference type="PANTHER" id="PTHR45779:SF7">
    <property type="entry name" value="PEPTIDYLPROLYL ISOMERASE"/>
    <property type="match status" value="1"/>
</dbReference>
<evidence type="ECO:0000313" key="9">
    <source>
        <dbReference type="Proteomes" id="UP001165160"/>
    </source>
</evidence>
<feature type="domain" description="PPIase FKBP-type" evidence="7">
    <location>
        <begin position="53"/>
        <end position="146"/>
    </location>
</feature>
<keyword evidence="4 5" id="KW-0413">Isomerase</keyword>
<comment type="caution">
    <text evidence="8">The sequence shown here is derived from an EMBL/GenBank/DDBJ whole genome shotgun (WGS) entry which is preliminary data.</text>
</comment>
<sequence>MISLTQIQATPPSPPNEPIVACKGRNLGTRANLAVNIVEGATTCAEVERIGSGDVVKVAFKAMRFDTCEVFDATALDEHFVFQVGRGDVLEGFERGLLNGCAGQVRRMTVPSHLGFGEEDMVIEGLGFSIPGGTSLIYEVTIVEVEQSELPQALEEIDEEVQAKIDRADKMEKEHHFKVTSPRTSKHRVHNMKTSNHELSRKGLESHKEKIAERKLRKEVERRRRMGEEKRMGSDRGAQDL</sequence>
<evidence type="ECO:0000256" key="4">
    <source>
        <dbReference type="ARBA" id="ARBA00023235"/>
    </source>
</evidence>